<sequence>MPTKRFLVTSLVALSVTAFSAGCSTSKEPMPVGPGSEPHELKTSPCACNEIEMKIPAGFSGRAVG</sequence>
<keyword evidence="1" id="KW-0732">Signal</keyword>
<feature type="signal peptide" evidence="1">
    <location>
        <begin position="1"/>
        <end position="20"/>
    </location>
</feature>
<dbReference type="RefSeq" id="WP_200338997.1">
    <property type="nucleotide sequence ID" value="NZ_NRRL01000003.1"/>
</dbReference>
<evidence type="ECO:0000256" key="1">
    <source>
        <dbReference type="SAM" id="SignalP"/>
    </source>
</evidence>
<accession>A0ABS1D953</accession>
<evidence type="ECO:0000313" key="2">
    <source>
        <dbReference type="EMBL" id="MBK1666939.1"/>
    </source>
</evidence>
<protein>
    <submittedName>
        <fullName evidence="2">Uncharacterized protein</fullName>
    </submittedName>
</protein>
<name>A0ABS1D953_9PROT</name>
<keyword evidence="3" id="KW-1185">Reference proteome</keyword>
<organism evidence="2 3">
    <name type="scientific">Rhodovibrio sodomensis</name>
    <dbReference type="NCBI Taxonomy" id="1088"/>
    <lineage>
        <taxon>Bacteria</taxon>
        <taxon>Pseudomonadati</taxon>
        <taxon>Pseudomonadota</taxon>
        <taxon>Alphaproteobacteria</taxon>
        <taxon>Rhodospirillales</taxon>
        <taxon>Rhodovibrionaceae</taxon>
        <taxon>Rhodovibrio</taxon>
    </lineage>
</organism>
<dbReference type="PROSITE" id="PS51257">
    <property type="entry name" value="PROKAR_LIPOPROTEIN"/>
    <property type="match status" value="1"/>
</dbReference>
<proteinExistence type="predicted"/>
<feature type="chain" id="PRO_5045716253" evidence="1">
    <location>
        <begin position="21"/>
        <end position="65"/>
    </location>
</feature>
<reference evidence="2 3" key="1">
    <citation type="journal article" date="2020" name="Microorganisms">
        <title>Osmotic Adaptation and Compatible Solute Biosynthesis of Phototrophic Bacteria as Revealed from Genome Analyses.</title>
        <authorList>
            <person name="Imhoff J.F."/>
            <person name="Rahn T."/>
            <person name="Kunzel S."/>
            <person name="Keller A."/>
            <person name="Neulinger S.C."/>
        </authorList>
    </citation>
    <scope>NUCLEOTIDE SEQUENCE [LARGE SCALE GENOMIC DNA]</scope>
    <source>
        <strain evidence="2 3">DSM 9895</strain>
    </source>
</reference>
<evidence type="ECO:0000313" key="3">
    <source>
        <dbReference type="Proteomes" id="UP001296873"/>
    </source>
</evidence>
<comment type="caution">
    <text evidence="2">The sequence shown here is derived from an EMBL/GenBank/DDBJ whole genome shotgun (WGS) entry which is preliminary data.</text>
</comment>
<dbReference type="Proteomes" id="UP001296873">
    <property type="component" value="Unassembled WGS sequence"/>
</dbReference>
<dbReference type="EMBL" id="NRRL01000003">
    <property type="protein sequence ID" value="MBK1666939.1"/>
    <property type="molecule type" value="Genomic_DNA"/>
</dbReference>
<gene>
    <name evidence="2" type="ORF">CKO28_02635</name>
</gene>